<feature type="domain" description="Reverse transcriptase" evidence="1">
    <location>
        <begin position="88"/>
        <end position="197"/>
    </location>
</feature>
<dbReference type="Proteomes" id="UP000596661">
    <property type="component" value="Chromosome 4"/>
</dbReference>
<dbReference type="Gramene" id="evm.model.04.922">
    <property type="protein sequence ID" value="cds.evm.model.04.922"/>
    <property type="gene ID" value="evm.TU.04.922"/>
</dbReference>
<reference evidence="2" key="1">
    <citation type="submission" date="2018-11" db="EMBL/GenBank/DDBJ databases">
        <authorList>
            <person name="Grassa J C."/>
        </authorList>
    </citation>
    <scope>NUCLEOTIDE SEQUENCE [LARGE SCALE GENOMIC DNA]</scope>
</reference>
<dbReference type="InterPro" id="IPR000477">
    <property type="entry name" value="RT_dom"/>
</dbReference>
<dbReference type="EMBL" id="UZAU01000370">
    <property type="status" value="NOT_ANNOTATED_CDS"/>
    <property type="molecule type" value="Genomic_DNA"/>
</dbReference>
<protein>
    <recommendedName>
        <fullName evidence="1">Reverse transcriptase domain-containing protein</fullName>
    </recommendedName>
</protein>
<organism evidence="2 3">
    <name type="scientific">Cannabis sativa</name>
    <name type="common">Hemp</name>
    <name type="synonym">Marijuana</name>
    <dbReference type="NCBI Taxonomy" id="3483"/>
    <lineage>
        <taxon>Eukaryota</taxon>
        <taxon>Viridiplantae</taxon>
        <taxon>Streptophyta</taxon>
        <taxon>Embryophyta</taxon>
        <taxon>Tracheophyta</taxon>
        <taxon>Spermatophyta</taxon>
        <taxon>Magnoliopsida</taxon>
        <taxon>eudicotyledons</taxon>
        <taxon>Gunneridae</taxon>
        <taxon>Pentapetalae</taxon>
        <taxon>rosids</taxon>
        <taxon>fabids</taxon>
        <taxon>Rosales</taxon>
        <taxon>Cannabaceae</taxon>
        <taxon>Cannabis</taxon>
    </lineage>
</organism>
<evidence type="ECO:0000313" key="3">
    <source>
        <dbReference type="Proteomes" id="UP000596661"/>
    </source>
</evidence>
<sequence>MDYVLSGISDILTDTIYSCLEAPFTADEVQQAIFQLASDKSPGPDGFNGTFLQKNWHLLRVDMVQAVLSFLNNNADLSPINNTIIFLIPKKSHPQAISDYRPISICSTMYKIISRALINRLKVILCRIISPAQSAFLPNRLISDNIIIGQDVTHSLTHQKQGKVGSMALKLDMAKAFDRVEWSFLRRVMEKFHFPSNFTNLVMSAKQAWRILQAPSSLVAQLLKSQYHPHSSFLDSGKGHRRSLVWNSISWGKSLLRFELGLEKIWFGFGAKNSSFHFLHQGKPVNRFHRHSETGRPVVAVVGENPSFGFETGFARGVFQNLE</sequence>
<dbReference type="SUPFAM" id="SSF56672">
    <property type="entry name" value="DNA/RNA polymerases"/>
    <property type="match status" value="1"/>
</dbReference>
<keyword evidence="3" id="KW-1185">Reference proteome</keyword>
<dbReference type="EnsemblPlants" id="evm.model.04.922">
    <property type="protein sequence ID" value="cds.evm.model.04.922"/>
    <property type="gene ID" value="evm.TU.04.922"/>
</dbReference>
<dbReference type="PANTHER" id="PTHR31635">
    <property type="entry name" value="REVERSE TRANSCRIPTASE DOMAIN-CONTAINING PROTEIN-RELATED"/>
    <property type="match status" value="1"/>
</dbReference>
<dbReference type="PANTHER" id="PTHR31635:SF196">
    <property type="entry name" value="REVERSE TRANSCRIPTASE DOMAIN-CONTAINING PROTEIN-RELATED"/>
    <property type="match status" value="1"/>
</dbReference>
<evidence type="ECO:0000259" key="1">
    <source>
        <dbReference type="Pfam" id="PF00078"/>
    </source>
</evidence>
<name>A0A803PJ86_CANSA</name>
<evidence type="ECO:0000313" key="2">
    <source>
        <dbReference type="EnsemblPlants" id="cds.evm.model.04.922"/>
    </source>
</evidence>
<dbReference type="CDD" id="cd01650">
    <property type="entry name" value="RT_nLTR_like"/>
    <property type="match status" value="1"/>
</dbReference>
<reference evidence="2" key="2">
    <citation type="submission" date="2021-03" db="UniProtKB">
        <authorList>
            <consortium name="EnsemblPlants"/>
        </authorList>
    </citation>
    <scope>IDENTIFICATION</scope>
</reference>
<dbReference type="AlphaFoldDB" id="A0A803PJ86"/>
<dbReference type="Pfam" id="PF00078">
    <property type="entry name" value="RVT_1"/>
    <property type="match status" value="1"/>
</dbReference>
<proteinExistence type="predicted"/>
<dbReference type="InterPro" id="IPR043502">
    <property type="entry name" value="DNA/RNA_pol_sf"/>
</dbReference>
<accession>A0A803PJ86</accession>